<dbReference type="GO" id="GO:0005886">
    <property type="term" value="C:plasma membrane"/>
    <property type="evidence" value="ECO:0007669"/>
    <property type="project" value="TreeGrafter"/>
</dbReference>
<feature type="compositionally biased region" description="Low complexity" evidence="3">
    <location>
        <begin position="248"/>
        <end position="264"/>
    </location>
</feature>
<keyword evidence="8" id="KW-1185">Reference proteome</keyword>
<evidence type="ECO:0000313" key="8">
    <source>
        <dbReference type="Proteomes" id="UP001145021"/>
    </source>
</evidence>
<dbReference type="InterPro" id="IPR002048">
    <property type="entry name" value="EF_hand_dom"/>
</dbReference>
<sequence length="427" mass="45977">MRAKAIYACIAENAGEITFDASDTLTDISDSAEDGWLTGTVSRTGDRGLFPVVYTELQPETGDDLRFLQTLQSKGLLSSTIRLEHGKPVVPPKPTAVVVGAGDAEERMQREREAALDWEARHGIKKVAPKVSAGQTVQITSRKDLPGTRPPISTKPVFQATKPPVATGKPPVPVRTPSIASTGNNPALENDAPRLPSNPSRQAGLAQASQVQPVVENIQPLPRSLISKLNGLGFEDSFEPSRAIRNNSSSMSSLQSSAVSPPPALSSVQSVAAIPLTSARHMQGNGSIKTRPAAAAPPAKKQLSYVSRQPVLTQNHPGYQLPANSSSGNPIDAIPQDALQRYSHLFKRLDKESGRKGYLTTDQVHAVVVRCRLPDDQMRRIWALADRNLNGKFGPGEFNLIMHLADAALRRDPIPDTLSVDLLRSAY</sequence>
<evidence type="ECO:0000259" key="6">
    <source>
        <dbReference type="PROSITE" id="PS50222"/>
    </source>
</evidence>
<dbReference type="PANTHER" id="PTHR11216">
    <property type="entry name" value="EH DOMAIN"/>
    <property type="match status" value="1"/>
</dbReference>
<dbReference type="PROSITE" id="PS50031">
    <property type="entry name" value="EH"/>
    <property type="match status" value="1"/>
</dbReference>
<feature type="compositionally biased region" description="Polar residues" evidence="3">
    <location>
        <begin position="197"/>
        <end position="211"/>
    </location>
</feature>
<dbReference type="EMBL" id="JANBOH010000351">
    <property type="protein sequence ID" value="KAJ1642706.1"/>
    <property type="molecule type" value="Genomic_DNA"/>
</dbReference>
<feature type="domain" description="EH" evidence="5">
    <location>
        <begin position="338"/>
        <end position="427"/>
    </location>
</feature>
<dbReference type="SUPFAM" id="SSF47473">
    <property type="entry name" value="EF-hand"/>
    <property type="match status" value="1"/>
</dbReference>
<dbReference type="InterPro" id="IPR011992">
    <property type="entry name" value="EF-hand-dom_pair"/>
</dbReference>
<feature type="compositionally biased region" description="Polar residues" evidence="3">
    <location>
        <begin position="178"/>
        <end position="187"/>
    </location>
</feature>
<dbReference type="GO" id="GO:0005509">
    <property type="term" value="F:calcium ion binding"/>
    <property type="evidence" value="ECO:0007669"/>
    <property type="project" value="InterPro"/>
</dbReference>
<reference evidence="7" key="1">
    <citation type="submission" date="2022-07" db="EMBL/GenBank/DDBJ databases">
        <title>Phylogenomic reconstructions and comparative analyses of Kickxellomycotina fungi.</title>
        <authorList>
            <person name="Reynolds N.K."/>
            <person name="Stajich J.E."/>
            <person name="Barry K."/>
            <person name="Grigoriev I.V."/>
            <person name="Crous P."/>
            <person name="Smith M.E."/>
        </authorList>
    </citation>
    <scope>NUCLEOTIDE SEQUENCE</scope>
    <source>
        <strain evidence="7">NBRC 105413</strain>
    </source>
</reference>
<feature type="region of interest" description="Disordered" evidence="3">
    <location>
        <begin position="142"/>
        <end position="211"/>
    </location>
</feature>
<dbReference type="GO" id="GO:0006897">
    <property type="term" value="P:endocytosis"/>
    <property type="evidence" value="ECO:0007669"/>
    <property type="project" value="TreeGrafter"/>
</dbReference>
<evidence type="ECO:0000259" key="5">
    <source>
        <dbReference type="PROSITE" id="PS50031"/>
    </source>
</evidence>
<feature type="domain" description="EF-hand" evidence="6">
    <location>
        <begin position="373"/>
        <end position="408"/>
    </location>
</feature>
<feature type="region of interest" description="Disordered" evidence="3">
    <location>
        <begin position="243"/>
        <end position="264"/>
    </location>
</feature>
<feature type="domain" description="SH3" evidence="4">
    <location>
        <begin position="1"/>
        <end position="60"/>
    </location>
</feature>
<organism evidence="7 8">
    <name type="scientific">Coemansia asiatica</name>
    <dbReference type="NCBI Taxonomy" id="1052880"/>
    <lineage>
        <taxon>Eukaryota</taxon>
        <taxon>Fungi</taxon>
        <taxon>Fungi incertae sedis</taxon>
        <taxon>Zoopagomycota</taxon>
        <taxon>Kickxellomycotina</taxon>
        <taxon>Kickxellomycetes</taxon>
        <taxon>Kickxellales</taxon>
        <taxon>Kickxellaceae</taxon>
        <taxon>Coemansia</taxon>
    </lineage>
</organism>
<evidence type="ECO:0000313" key="7">
    <source>
        <dbReference type="EMBL" id="KAJ1642706.1"/>
    </source>
</evidence>
<dbReference type="Gene3D" id="1.10.238.10">
    <property type="entry name" value="EF-hand"/>
    <property type="match status" value="1"/>
</dbReference>
<protein>
    <submittedName>
        <fullName evidence="7">Intersectin 1 (SH3 domain protein)</fullName>
    </submittedName>
</protein>
<dbReference type="InterPro" id="IPR036028">
    <property type="entry name" value="SH3-like_dom_sf"/>
</dbReference>
<dbReference type="SMART" id="SM00326">
    <property type="entry name" value="SH3"/>
    <property type="match status" value="1"/>
</dbReference>
<dbReference type="SMART" id="SM00027">
    <property type="entry name" value="EH"/>
    <property type="match status" value="1"/>
</dbReference>
<evidence type="ECO:0000259" key="4">
    <source>
        <dbReference type="PROSITE" id="PS50002"/>
    </source>
</evidence>
<dbReference type="Pfam" id="PF12763">
    <property type="entry name" value="EH"/>
    <property type="match status" value="1"/>
</dbReference>
<dbReference type="PROSITE" id="PS50222">
    <property type="entry name" value="EF_HAND_2"/>
    <property type="match status" value="1"/>
</dbReference>
<dbReference type="Gene3D" id="2.30.30.40">
    <property type="entry name" value="SH3 Domains"/>
    <property type="match status" value="1"/>
</dbReference>
<keyword evidence="1 2" id="KW-0728">SH3 domain</keyword>
<dbReference type="SUPFAM" id="SSF50044">
    <property type="entry name" value="SH3-domain"/>
    <property type="match status" value="1"/>
</dbReference>
<dbReference type="Pfam" id="PF00018">
    <property type="entry name" value="SH3_1"/>
    <property type="match status" value="1"/>
</dbReference>
<accession>A0A9W8CI21</accession>
<dbReference type="Proteomes" id="UP001145021">
    <property type="component" value="Unassembled WGS sequence"/>
</dbReference>
<proteinExistence type="predicted"/>
<dbReference type="InterPro" id="IPR000261">
    <property type="entry name" value="EH_dom"/>
</dbReference>
<evidence type="ECO:0000256" key="2">
    <source>
        <dbReference type="PROSITE-ProRule" id="PRU00192"/>
    </source>
</evidence>
<comment type="caution">
    <text evidence="7">The sequence shown here is derived from an EMBL/GenBank/DDBJ whole genome shotgun (WGS) entry which is preliminary data.</text>
</comment>
<dbReference type="GO" id="GO:0005737">
    <property type="term" value="C:cytoplasm"/>
    <property type="evidence" value="ECO:0007669"/>
    <property type="project" value="TreeGrafter"/>
</dbReference>
<gene>
    <name evidence="7" type="primary">ITSN1</name>
    <name evidence="7" type="ORF">LPJ64_005467</name>
</gene>
<dbReference type="InterPro" id="IPR001452">
    <property type="entry name" value="SH3_domain"/>
</dbReference>
<name>A0A9W8CI21_9FUNG</name>
<dbReference type="AlphaFoldDB" id="A0A9W8CI21"/>
<evidence type="ECO:0000256" key="1">
    <source>
        <dbReference type="ARBA" id="ARBA00022443"/>
    </source>
</evidence>
<dbReference type="GO" id="GO:0016197">
    <property type="term" value="P:endosomal transport"/>
    <property type="evidence" value="ECO:0007669"/>
    <property type="project" value="TreeGrafter"/>
</dbReference>
<evidence type="ECO:0000256" key="3">
    <source>
        <dbReference type="SAM" id="MobiDB-lite"/>
    </source>
</evidence>
<dbReference type="PROSITE" id="PS50002">
    <property type="entry name" value="SH3"/>
    <property type="match status" value="1"/>
</dbReference>
<dbReference type="PANTHER" id="PTHR11216:SF170">
    <property type="entry name" value="DYNAMIN ASSOCIATED PROTEIN 160, ISOFORM D"/>
    <property type="match status" value="1"/>
</dbReference>